<evidence type="ECO:0000313" key="3">
    <source>
        <dbReference type="Proteomes" id="UP000600365"/>
    </source>
</evidence>
<name>A0A918D2N2_9ACTN</name>
<sequence>MGLAVQRALIASVAGAHEKGGHSLPDRTPYCGQPEWPAQVITIRKIREVPSTTTFPAGEQTHRAVLPQQPALESVGADTPGSRDETAHGHAATARGTGRKHGRGETDGNGTGPRRRHAESIAAAVGTAENGSGDSPTHERT</sequence>
<proteinExistence type="predicted"/>
<dbReference type="Proteomes" id="UP000600365">
    <property type="component" value="Unassembled WGS sequence"/>
</dbReference>
<dbReference type="EMBL" id="BMMM01000004">
    <property type="protein sequence ID" value="GGN61319.1"/>
    <property type="molecule type" value="Genomic_DNA"/>
</dbReference>
<dbReference type="AlphaFoldDB" id="A0A918D2N2"/>
<organism evidence="2 3">
    <name type="scientific">Streptomyces albiflavescens</name>
    <dbReference type="NCBI Taxonomy" id="1623582"/>
    <lineage>
        <taxon>Bacteria</taxon>
        <taxon>Bacillati</taxon>
        <taxon>Actinomycetota</taxon>
        <taxon>Actinomycetes</taxon>
        <taxon>Kitasatosporales</taxon>
        <taxon>Streptomycetaceae</taxon>
        <taxon>Streptomyces</taxon>
    </lineage>
</organism>
<feature type="region of interest" description="Disordered" evidence="1">
    <location>
        <begin position="51"/>
        <end position="141"/>
    </location>
</feature>
<protein>
    <submittedName>
        <fullName evidence="2">Uncharacterized protein</fullName>
    </submittedName>
</protein>
<reference evidence="2 3" key="1">
    <citation type="journal article" date="2014" name="Int. J. Syst. Evol. Microbiol.">
        <title>Complete genome sequence of Corynebacterium casei LMG S-19264T (=DSM 44701T), isolated from a smear-ripened cheese.</title>
        <authorList>
            <consortium name="US DOE Joint Genome Institute (JGI-PGF)"/>
            <person name="Walter F."/>
            <person name="Albersmeier A."/>
            <person name="Kalinowski J."/>
            <person name="Ruckert C."/>
        </authorList>
    </citation>
    <scope>NUCLEOTIDE SEQUENCE [LARGE SCALE GENOMIC DNA]</scope>
    <source>
        <strain evidence="2 3">CGMCC 4.7111</strain>
    </source>
</reference>
<accession>A0A918D2N2</accession>
<gene>
    <name evidence="2" type="ORF">GCM10011579_027470</name>
</gene>
<keyword evidence="3" id="KW-1185">Reference proteome</keyword>
<evidence type="ECO:0000256" key="1">
    <source>
        <dbReference type="SAM" id="MobiDB-lite"/>
    </source>
</evidence>
<evidence type="ECO:0000313" key="2">
    <source>
        <dbReference type="EMBL" id="GGN61319.1"/>
    </source>
</evidence>
<comment type="caution">
    <text evidence="2">The sequence shown here is derived from an EMBL/GenBank/DDBJ whole genome shotgun (WGS) entry which is preliminary data.</text>
</comment>